<organism evidence="2 3">
    <name type="scientific">Limimaricola variabilis</name>
    <dbReference type="NCBI Taxonomy" id="1492771"/>
    <lineage>
        <taxon>Bacteria</taxon>
        <taxon>Pseudomonadati</taxon>
        <taxon>Pseudomonadota</taxon>
        <taxon>Alphaproteobacteria</taxon>
        <taxon>Rhodobacterales</taxon>
        <taxon>Paracoccaceae</taxon>
        <taxon>Limimaricola</taxon>
    </lineage>
</organism>
<feature type="transmembrane region" description="Helical" evidence="1">
    <location>
        <begin position="6"/>
        <end position="29"/>
    </location>
</feature>
<keyword evidence="1" id="KW-0472">Membrane</keyword>
<keyword evidence="1" id="KW-0812">Transmembrane</keyword>
<dbReference type="Proteomes" id="UP000576152">
    <property type="component" value="Unassembled WGS sequence"/>
</dbReference>
<gene>
    <name evidence="2" type="ORF">FHS00_003005</name>
</gene>
<evidence type="ECO:0000313" key="2">
    <source>
        <dbReference type="EMBL" id="MBB3713401.1"/>
    </source>
</evidence>
<evidence type="ECO:0000256" key="1">
    <source>
        <dbReference type="SAM" id="Phobius"/>
    </source>
</evidence>
<reference evidence="2 3" key="1">
    <citation type="submission" date="2020-08" db="EMBL/GenBank/DDBJ databases">
        <title>Genomic Encyclopedia of Type Strains, Phase III (KMG-III): the genomes of soil and plant-associated and newly described type strains.</title>
        <authorList>
            <person name="Whitman W."/>
        </authorList>
    </citation>
    <scope>NUCLEOTIDE SEQUENCE [LARGE SCALE GENOMIC DNA]</scope>
    <source>
        <strain evidence="2 3">CECT 8572</strain>
    </source>
</reference>
<keyword evidence="3" id="KW-1185">Reference proteome</keyword>
<accession>A0ABR6HS74</accession>
<dbReference type="EMBL" id="JACIBX010000014">
    <property type="protein sequence ID" value="MBB3713401.1"/>
    <property type="molecule type" value="Genomic_DNA"/>
</dbReference>
<proteinExistence type="predicted"/>
<dbReference type="RefSeq" id="WP_425486047.1">
    <property type="nucleotide sequence ID" value="NZ_JACIBX010000014.1"/>
</dbReference>
<protein>
    <submittedName>
        <fullName evidence="2">ABC-type amino acid transport system permease subunit</fullName>
    </submittedName>
</protein>
<name>A0ABR6HS74_9RHOB</name>
<sequence>MLDSCALYFEAFLVVAVIYWIIFGALSFAQRGLETRLNRAFAR</sequence>
<evidence type="ECO:0000313" key="3">
    <source>
        <dbReference type="Proteomes" id="UP000576152"/>
    </source>
</evidence>
<keyword evidence="1" id="KW-1133">Transmembrane helix</keyword>
<comment type="caution">
    <text evidence="2">The sequence shown here is derived from an EMBL/GenBank/DDBJ whole genome shotgun (WGS) entry which is preliminary data.</text>
</comment>